<dbReference type="InterPro" id="IPR013766">
    <property type="entry name" value="Thioredoxin_domain"/>
</dbReference>
<dbReference type="InterPro" id="IPR012336">
    <property type="entry name" value="Thioredoxin-like_fold"/>
</dbReference>
<comment type="similarity">
    <text evidence="2">Belongs to the thioredoxin family. DsbA subfamily.</text>
</comment>
<dbReference type="Proteomes" id="UP001607157">
    <property type="component" value="Unassembled WGS sequence"/>
</dbReference>
<evidence type="ECO:0000313" key="6">
    <source>
        <dbReference type="Proteomes" id="UP001607157"/>
    </source>
</evidence>
<comment type="caution">
    <text evidence="5">The sequence shown here is derived from an EMBL/GenBank/DDBJ whole genome shotgun (WGS) entry which is preliminary data.</text>
</comment>
<dbReference type="RefSeq" id="WP_377172108.1">
    <property type="nucleotide sequence ID" value="NZ_JBHTJC010000003.1"/>
</dbReference>
<comment type="function">
    <text evidence="1">May be required for disulfide bond formation in some proteins.</text>
</comment>
<reference evidence="5 6" key="1">
    <citation type="submission" date="2024-10" db="EMBL/GenBank/DDBJ databases">
        <authorList>
            <person name="Yang X.-N."/>
        </authorList>
    </citation>
    <scope>NUCLEOTIDE SEQUENCE [LARGE SCALE GENOMIC DNA]</scope>
    <source>
        <strain evidence="5 6">CAU 1059</strain>
    </source>
</reference>
<feature type="region of interest" description="Disordered" evidence="3">
    <location>
        <begin position="31"/>
        <end position="58"/>
    </location>
</feature>
<proteinExistence type="inferred from homology"/>
<dbReference type="PROSITE" id="PS51352">
    <property type="entry name" value="THIOREDOXIN_2"/>
    <property type="match status" value="1"/>
</dbReference>
<evidence type="ECO:0000313" key="5">
    <source>
        <dbReference type="EMBL" id="MFH0254703.1"/>
    </source>
</evidence>
<dbReference type="CDD" id="cd02972">
    <property type="entry name" value="DsbA_family"/>
    <property type="match status" value="1"/>
</dbReference>
<sequence length="230" mass="25321">MNRKILIGAAVLAVAIGALWWQLGGHEEVQTASAQEASAPDSASEGTGEAADIDTSSITEMTMGPEDAKVTITEYASFTCPHCATFHQTTFQELKRDYIETGKVHFIYRDVYFDRVGLWASMLARCGGPVRFFGITDMLYKQQKEWLNSDDPVTISNNLRRIGKVAGLEEDQINACLEDAGKAETLLAWYEENKAADNITSTPTLIVNGEKQGNMAYSDLKALIEEKLAE</sequence>
<evidence type="ECO:0000256" key="3">
    <source>
        <dbReference type="SAM" id="MobiDB-lite"/>
    </source>
</evidence>
<gene>
    <name evidence="5" type="ORF">ACGRVM_12430</name>
</gene>
<dbReference type="InterPro" id="IPR036249">
    <property type="entry name" value="Thioredoxin-like_sf"/>
</dbReference>
<evidence type="ECO:0000256" key="2">
    <source>
        <dbReference type="ARBA" id="ARBA00005791"/>
    </source>
</evidence>
<name>A0ABW7I9J5_9RHOB</name>
<accession>A0ABW7I9J5</accession>
<dbReference type="EMBL" id="JBIHMM010000003">
    <property type="protein sequence ID" value="MFH0254703.1"/>
    <property type="molecule type" value="Genomic_DNA"/>
</dbReference>
<dbReference type="PANTHER" id="PTHR13887:SF56">
    <property type="entry name" value="THIOREDOXIN-LIKE REDUCTASE RV2466C"/>
    <property type="match status" value="1"/>
</dbReference>
<dbReference type="Gene3D" id="3.40.30.10">
    <property type="entry name" value="Glutaredoxin"/>
    <property type="match status" value="1"/>
</dbReference>
<evidence type="ECO:0000256" key="1">
    <source>
        <dbReference type="ARBA" id="ARBA00003565"/>
    </source>
</evidence>
<keyword evidence="6" id="KW-1185">Reference proteome</keyword>
<organism evidence="5 6">
    <name type="scientific">Roseovarius aquimarinus</name>
    <dbReference type="NCBI Taxonomy" id="1229156"/>
    <lineage>
        <taxon>Bacteria</taxon>
        <taxon>Pseudomonadati</taxon>
        <taxon>Pseudomonadota</taxon>
        <taxon>Alphaproteobacteria</taxon>
        <taxon>Rhodobacterales</taxon>
        <taxon>Roseobacteraceae</taxon>
        <taxon>Roseovarius</taxon>
    </lineage>
</organism>
<feature type="domain" description="Thioredoxin" evidence="4">
    <location>
        <begin position="28"/>
        <end position="229"/>
    </location>
</feature>
<dbReference type="SUPFAM" id="SSF52833">
    <property type="entry name" value="Thioredoxin-like"/>
    <property type="match status" value="1"/>
</dbReference>
<evidence type="ECO:0000259" key="4">
    <source>
        <dbReference type="PROSITE" id="PS51352"/>
    </source>
</evidence>
<protein>
    <submittedName>
        <fullName evidence="5">DsbA family protein</fullName>
    </submittedName>
</protein>
<dbReference type="Pfam" id="PF13462">
    <property type="entry name" value="Thioredoxin_4"/>
    <property type="match status" value="1"/>
</dbReference>
<dbReference type="PANTHER" id="PTHR13887">
    <property type="entry name" value="GLUTATHIONE S-TRANSFERASE KAPPA"/>
    <property type="match status" value="1"/>
</dbReference>